<evidence type="ECO:0000313" key="3">
    <source>
        <dbReference type="EMBL" id="RIJ36971.1"/>
    </source>
</evidence>
<dbReference type="Proteomes" id="UP000266005">
    <property type="component" value="Unassembled WGS sequence"/>
</dbReference>
<feature type="signal peptide" evidence="1">
    <location>
        <begin position="1"/>
        <end position="20"/>
    </location>
</feature>
<dbReference type="Pfam" id="PF18990">
    <property type="entry name" value="DUF5723"/>
    <property type="match status" value="1"/>
</dbReference>
<organism evidence="3 4">
    <name type="scientific">Pontibacter oryzae</name>
    <dbReference type="NCBI Taxonomy" id="2304593"/>
    <lineage>
        <taxon>Bacteria</taxon>
        <taxon>Pseudomonadati</taxon>
        <taxon>Bacteroidota</taxon>
        <taxon>Cytophagia</taxon>
        <taxon>Cytophagales</taxon>
        <taxon>Hymenobacteraceae</taxon>
        <taxon>Pontibacter</taxon>
    </lineage>
</organism>
<dbReference type="EMBL" id="QWGE01000004">
    <property type="protein sequence ID" value="RIJ36971.1"/>
    <property type="molecule type" value="Genomic_DNA"/>
</dbReference>
<protein>
    <recommendedName>
        <fullName evidence="2">DUF5723 domain-containing protein</fullName>
    </recommendedName>
</protein>
<dbReference type="InterPro" id="IPR043781">
    <property type="entry name" value="DUF5723"/>
</dbReference>
<gene>
    <name evidence="3" type="ORF">D1627_14215</name>
</gene>
<dbReference type="Gene3D" id="2.40.160.60">
    <property type="entry name" value="Outer membrane protein transport protein (OMPP1/FadL/TodX)"/>
    <property type="match status" value="1"/>
</dbReference>
<evidence type="ECO:0000259" key="2">
    <source>
        <dbReference type="Pfam" id="PF18990"/>
    </source>
</evidence>
<name>A0A399S137_9BACT</name>
<feature type="chain" id="PRO_5017259992" description="DUF5723 domain-containing protein" evidence="1">
    <location>
        <begin position="21"/>
        <end position="465"/>
    </location>
</feature>
<accession>A0A399S137</accession>
<dbReference type="AlphaFoldDB" id="A0A399S137"/>
<comment type="caution">
    <text evidence="3">The sequence shown here is derived from an EMBL/GenBank/DDBJ whole genome shotgun (WGS) entry which is preliminary data.</text>
</comment>
<dbReference type="RefSeq" id="WP_119432906.1">
    <property type="nucleotide sequence ID" value="NZ_QWGE01000004.1"/>
</dbReference>
<evidence type="ECO:0000313" key="4">
    <source>
        <dbReference type="Proteomes" id="UP000266005"/>
    </source>
</evidence>
<dbReference type="OrthoDB" id="9808610at2"/>
<reference evidence="4" key="1">
    <citation type="submission" date="2018-08" db="EMBL/GenBank/DDBJ databases">
        <title>Mucilaginibacter sp. MYSH2.</title>
        <authorList>
            <person name="Seo T."/>
        </authorList>
    </citation>
    <scope>NUCLEOTIDE SEQUENCE [LARGE SCALE GENOMIC DNA]</scope>
    <source>
        <strain evidence="4">KIRAN</strain>
    </source>
</reference>
<sequence>MKKFWMLAVALTAMQATAFAQTDYSSMSATGRGGVINTFAHDYQAIGVNPANLGRSNYTVSFTLLEGGLGVSSKAFTHDIIRDFADRADNEGSISMAERQKYAKAFTSDDVLNIGANMHTLAISVNLPKIGGFGFSNRQRMLGHAGFNKNFSELLFLGQDAPIVQQTGANEVVYVADIFDGTELKASWVNEWNFSYGRKLIDLPGINIYAGAGYKYLQGLALYEFSAKNGEVKAYSASSPVLDIDYEKYLNDPKFSYNDADEFLSPVGKGHGFDVGLSAEVAKIVKLGVSITDIGTMRWTENLLQGQDKGFKLSDIKTDEDYDFEGAIDIAQQIVDTAMTFTAVDALETDLPTRFRAGVGVKLGSKVEVGLDYVHALNDAPGNLTQDFVGLGINVMPTPFFRLSSGVSTGAGDKVNLPIGITFVTPVYEFGISTRDITAPFTDENPGASFAFAFLRFKIGKLQVL</sequence>
<keyword evidence="1" id="KW-0732">Signal</keyword>
<feature type="domain" description="DUF5723" evidence="2">
    <location>
        <begin position="50"/>
        <end position="423"/>
    </location>
</feature>
<proteinExistence type="predicted"/>
<evidence type="ECO:0000256" key="1">
    <source>
        <dbReference type="SAM" id="SignalP"/>
    </source>
</evidence>
<keyword evidence="4" id="KW-1185">Reference proteome</keyword>